<dbReference type="AlphaFoldDB" id="A0A081CAM6"/>
<feature type="transmembrane region" description="Helical" evidence="1">
    <location>
        <begin position="167"/>
        <end position="187"/>
    </location>
</feature>
<sequence length="219" mass="24564">MNYSFHIFWFLVKVQRWLFGLLWRLFLLLYFAIGLGALAVLFLIEAQFFTQVTQHVILGYGIAAIFEITKVGTSIIKQALLIANKVCRIKVSPLIQTVTAMLQLVLIVVTLFCSVVVVSAYLEGTTLYEYSARSSKSHKTASLQPAIASTLNMLEDGLNVKIKQSTFISVFALLVSALFQGVVYVVFGHVIATQASEIEHIFEVKMQRMDAKKNFTLNM</sequence>
<keyword evidence="1" id="KW-0812">Transmembrane</keyword>
<evidence type="ECO:0000256" key="1">
    <source>
        <dbReference type="SAM" id="Phobius"/>
    </source>
</evidence>
<evidence type="ECO:0000313" key="2">
    <source>
        <dbReference type="EMBL" id="GAK61631.1"/>
    </source>
</evidence>
<protein>
    <submittedName>
        <fullName evidence="2">Uncharacterized protein</fullName>
    </submittedName>
</protein>
<dbReference type="HOGENOM" id="CLU_1259378_0_0_0"/>
<dbReference type="EMBL" id="DF820481">
    <property type="protein sequence ID" value="GAK61631.1"/>
    <property type="molecule type" value="Genomic_DNA"/>
</dbReference>
<organism evidence="2">
    <name type="scientific">Vecturithrix granuli</name>
    <dbReference type="NCBI Taxonomy" id="1499967"/>
    <lineage>
        <taxon>Bacteria</taxon>
        <taxon>Candidatus Moduliflexota</taxon>
        <taxon>Candidatus Vecturitrichia</taxon>
        <taxon>Candidatus Vecturitrichales</taxon>
        <taxon>Candidatus Vecturitrichaceae</taxon>
        <taxon>Candidatus Vecturithrix</taxon>
    </lineage>
</organism>
<keyword evidence="1" id="KW-1133">Transmembrane helix</keyword>
<keyword evidence="1" id="KW-0472">Membrane</keyword>
<gene>
    <name evidence="2" type="ORF">U27_01532</name>
</gene>
<name>A0A081CAM6_VECG1</name>
<evidence type="ECO:0000313" key="3">
    <source>
        <dbReference type="Proteomes" id="UP000030661"/>
    </source>
</evidence>
<proteinExistence type="predicted"/>
<feature type="transmembrane region" description="Helical" evidence="1">
    <location>
        <begin position="56"/>
        <end position="76"/>
    </location>
</feature>
<dbReference type="Proteomes" id="UP000030661">
    <property type="component" value="Unassembled WGS sequence"/>
</dbReference>
<keyword evidence="3" id="KW-1185">Reference proteome</keyword>
<feature type="transmembrane region" description="Helical" evidence="1">
    <location>
        <begin position="97"/>
        <end position="122"/>
    </location>
</feature>
<accession>A0A081CAM6</accession>
<reference evidence="2" key="1">
    <citation type="journal article" date="2015" name="PeerJ">
        <title>First genomic representation of candidate bacterial phylum KSB3 points to enhanced environmental sensing as a trigger of wastewater bulking.</title>
        <authorList>
            <person name="Sekiguchi Y."/>
            <person name="Ohashi A."/>
            <person name="Parks D.H."/>
            <person name="Yamauchi T."/>
            <person name="Tyson G.W."/>
            <person name="Hugenholtz P."/>
        </authorList>
    </citation>
    <scope>NUCLEOTIDE SEQUENCE [LARGE SCALE GENOMIC DNA]</scope>
</reference>
<feature type="transmembrane region" description="Helical" evidence="1">
    <location>
        <begin position="21"/>
        <end position="44"/>
    </location>
</feature>